<feature type="compositionally biased region" description="Basic and acidic residues" evidence="1">
    <location>
        <begin position="103"/>
        <end position="124"/>
    </location>
</feature>
<evidence type="ECO:0000256" key="1">
    <source>
        <dbReference type="SAM" id="MobiDB-lite"/>
    </source>
</evidence>
<dbReference type="Proteomes" id="UP000204031">
    <property type="component" value="Segment"/>
</dbReference>
<name>M4SM53_9CAUD</name>
<accession>M4SM53</accession>
<proteinExistence type="predicted"/>
<sequence length="124" mass="14194">MTKTYVAKPIKVEAFQYGFETSPLWFLAAIRKRFIHVMPSKGHIVVKTQEGKINFYDPKTFNALFQTVEDAKDLDGNGTVDAREKAIASETTKKRTPRKSKPKTKEETKPVEEEGSREEKQSEE</sequence>
<dbReference type="OrthoDB" id="34397at10239"/>
<keyword evidence="3" id="KW-1185">Reference proteome</keyword>
<feature type="region of interest" description="Disordered" evidence="1">
    <location>
        <begin position="72"/>
        <end position="124"/>
    </location>
</feature>
<reference evidence="2 3" key="1">
    <citation type="submission" date="2010-11" db="EMBL/GenBank/DDBJ databases">
        <title>The Genome Sequence of Vibrio phage VBP47.</title>
        <authorList>
            <consortium name="The Broad Institute Genome Sequencing Platform"/>
            <person name="Henn M.R."/>
            <person name="Wharam S."/>
            <person name="Gilg I."/>
            <person name="Martinez Martinez J."/>
            <person name="Wilson W."/>
            <person name="Levin J."/>
            <person name="Malboeuf C."/>
            <person name="Casali M."/>
            <person name="Russ C."/>
            <person name="Lennon N."/>
            <person name="Chapman S.B."/>
            <person name="Erlich R."/>
            <person name="Young S.K."/>
            <person name="Yandava C."/>
            <person name="Zeng Q."/>
            <person name="Fitzgerald M.F."/>
            <person name="Alvarado L."/>
            <person name="Anderson S."/>
            <person name="Berlin A."/>
            <person name="Chen Z."/>
            <person name="Freedman E."/>
            <person name="Gellesch M."/>
            <person name="Goldberg J."/>
            <person name="Green L."/>
            <person name="Griggs A."/>
            <person name="Gujja S."/>
            <person name="Heilman E."/>
            <person name="Heiman D."/>
            <person name="Hollinger A."/>
            <person name="Howarth C."/>
            <person name="Larson L."/>
            <person name="Mehta T."/>
            <person name="Neiman D."/>
            <person name="Pearson M."/>
            <person name="Roberts A."/>
            <person name="Ryan E."/>
            <person name="Saif S."/>
            <person name="Shea T."/>
            <person name="Shenoy N."/>
            <person name="Sisk P."/>
            <person name="Stolte C."/>
            <person name="Sykes S."/>
            <person name="White J."/>
            <person name="Haas B."/>
            <person name="Nusbaum C."/>
            <person name="Birren B."/>
        </authorList>
    </citation>
    <scope>NUCLEOTIDE SEQUENCE [LARGE SCALE GENOMIC DNA]</scope>
    <source>
        <strain evidence="2 3">VBP47</strain>
    </source>
</reference>
<protein>
    <submittedName>
        <fullName evidence="2">Uncharacterized protein</fullName>
    </submittedName>
</protein>
<evidence type="ECO:0000313" key="2">
    <source>
        <dbReference type="EMBL" id="AGH57093.1"/>
    </source>
</evidence>
<dbReference type="GeneID" id="15010696"/>
<organism evidence="2 3">
    <name type="scientific">Vibrio phage VBP47</name>
    <dbReference type="NCBI Taxonomy" id="754073"/>
    <lineage>
        <taxon>Viruses</taxon>
        <taxon>Duplodnaviria</taxon>
        <taxon>Heunggongvirae</taxon>
        <taxon>Uroviricota</taxon>
        <taxon>Caudoviricetes</taxon>
        <taxon>Schitoviridae</taxon>
        <taxon>Fuhrmanvirinae</taxon>
        <taxon>Stoningtonvirus</taxon>
        <taxon>Stoningtonvirus VBP47</taxon>
    </lineage>
</organism>
<dbReference type="KEGG" id="vg:15010696"/>
<dbReference type="RefSeq" id="YP_007674164.1">
    <property type="nucleotide sequence ID" value="NC_020848.1"/>
</dbReference>
<feature type="compositionally biased region" description="Basic and acidic residues" evidence="1">
    <location>
        <begin position="72"/>
        <end position="93"/>
    </location>
</feature>
<evidence type="ECO:0000313" key="3">
    <source>
        <dbReference type="Proteomes" id="UP000204031"/>
    </source>
</evidence>
<gene>
    <name evidence="2" type="ORF">VPNG_00069</name>
</gene>
<dbReference type="EMBL" id="HQ634194">
    <property type="protein sequence ID" value="AGH57093.1"/>
    <property type="molecule type" value="Genomic_DNA"/>
</dbReference>